<dbReference type="Proteomes" id="UP000011971">
    <property type="component" value="Unassembled WGS sequence"/>
</dbReference>
<accession>M5K512</accession>
<dbReference type="AlphaFoldDB" id="M5K512"/>
<evidence type="ECO:0000256" key="1">
    <source>
        <dbReference type="SAM" id="Coils"/>
    </source>
</evidence>
<dbReference type="RefSeq" id="WP_006470385.1">
    <property type="nucleotide sequence ID" value="NZ_AOGE01000005.1"/>
</dbReference>
<evidence type="ECO:0000313" key="2">
    <source>
        <dbReference type="EMBL" id="ELT50991.1"/>
    </source>
</evidence>
<comment type="caution">
    <text evidence="2">The sequence shown here is derived from an EMBL/GenBank/DDBJ whole genome shotgun (WGS) entry which is preliminary data.</text>
</comment>
<gene>
    <name evidence="2" type="ORF">D584_01318</name>
</gene>
<protein>
    <submittedName>
        <fullName evidence="2">Uncharacterized protein</fullName>
    </submittedName>
</protein>
<organism evidence="2 3">
    <name type="scientific">Brucella intermedia M86</name>
    <dbReference type="NCBI Taxonomy" id="1234597"/>
    <lineage>
        <taxon>Bacteria</taxon>
        <taxon>Pseudomonadati</taxon>
        <taxon>Pseudomonadota</taxon>
        <taxon>Alphaproteobacteria</taxon>
        <taxon>Hyphomicrobiales</taxon>
        <taxon>Brucellaceae</taxon>
        <taxon>Brucella/Ochrobactrum group</taxon>
        <taxon>Brucella</taxon>
    </lineage>
</organism>
<keyword evidence="1" id="KW-0175">Coiled coil</keyword>
<proteinExistence type="predicted"/>
<evidence type="ECO:0000313" key="3">
    <source>
        <dbReference type="Proteomes" id="UP000011971"/>
    </source>
</evidence>
<name>M5K512_9HYPH</name>
<dbReference type="EMBL" id="AOGE01000005">
    <property type="protein sequence ID" value="ELT50991.1"/>
    <property type="molecule type" value="Genomic_DNA"/>
</dbReference>
<sequence length="110" mass="12765">MNEPLVPCACASKCQAVSLRRQIEALKREIEMLKTDKEAAFSRGYLIACCNIEHMHHEEGVAFDVLAELQLSRSDVRRMNLTDYDKKALRRIENARGQSLFREGRKERNR</sequence>
<dbReference type="OrthoDB" id="7219598at2"/>
<feature type="coiled-coil region" evidence="1">
    <location>
        <begin position="16"/>
        <end position="43"/>
    </location>
</feature>
<reference evidence="2 3" key="1">
    <citation type="journal article" date="2013" name="Gut Pathog.">
        <title>Draft genome of Ochrobactrum intermedium strain M86 isolated from non-ulcer dyspeptic individual from India.</title>
        <authorList>
            <person name="Kulkarni G."/>
            <person name="Dhotre D."/>
            <person name="Dharne M."/>
            <person name="Shetty S."/>
            <person name="Chowdhury S."/>
            <person name="Misra V."/>
            <person name="Misra S."/>
            <person name="Patole M."/>
            <person name="Shouche Y."/>
        </authorList>
    </citation>
    <scope>NUCLEOTIDE SEQUENCE [LARGE SCALE GENOMIC DNA]</scope>
    <source>
        <strain evidence="2 3">M86</strain>
    </source>
</reference>